<keyword evidence="3" id="KW-0808">Transferase</keyword>
<dbReference type="Proteomes" id="UP000307756">
    <property type="component" value="Unassembled WGS sequence"/>
</dbReference>
<dbReference type="InterPro" id="IPR000398">
    <property type="entry name" value="Thymidylate_synthase"/>
</dbReference>
<keyword evidence="2" id="KW-0489">Methyltransferase</keyword>
<dbReference type="GO" id="GO:0006231">
    <property type="term" value="P:dTMP biosynthetic process"/>
    <property type="evidence" value="ECO:0007669"/>
    <property type="project" value="InterPro"/>
</dbReference>
<gene>
    <name evidence="6" type="ORF">FA727_06025</name>
</gene>
<dbReference type="InterPro" id="IPR036926">
    <property type="entry name" value="Thymidate_synth/dCMP_Mease_sf"/>
</dbReference>
<evidence type="ECO:0000313" key="6">
    <source>
        <dbReference type="EMBL" id="TKC19102.1"/>
    </source>
</evidence>
<dbReference type="GO" id="GO:0005829">
    <property type="term" value="C:cytosol"/>
    <property type="evidence" value="ECO:0007669"/>
    <property type="project" value="TreeGrafter"/>
</dbReference>
<dbReference type="EMBL" id="SWBM01000001">
    <property type="protein sequence ID" value="TKC19102.1"/>
    <property type="molecule type" value="Genomic_DNA"/>
</dbReference>
<comment type="caution">
    <text evidence="6">The sequence shown here is derived from an EMBL/GenBank/DDBJ whole genome shotgun (WGS) entry which is preliminary data.</text>
</comment>
<evidence type="ECO:0000256" key="2">
    <source>
        <dbReference type="ARBA" id="ARBA00022603"/>
    </source>
</evidence>
<keyword evidence="7" id="KW-1185">Reference proteome</keyword>
<sequence>MIKADNMDDVLLLLLKEIEKRGEVHSPRGLETKEILGASFELTNPRNRVIINKKRKMSISFAIGEFLWYLRGSNQLEIINYYNKRYKNYSDDGETLYGAYGKRIFGQTNTESQSQWSVLKEKLKNDPSSRQAVISIFTSKDLNHNSKDIPCTCLLQFFIRNNALHCITYMRSNDIIWGLPYDVFSFTMFQELLANQLGVNLGTYKHFAGSLHLYSNHYNLSHEIQNTNNPILKAMDTMPFTSDEDINKILEVEALLRNGKDYSQIKLPEFWEKLISIIQNKETNRPSTIIS</sequence>
<evidence type="ECO:0000256" key="4">
    <source>
        <dbReference type="ARBA" id="ARBA00022727"/>
    </source>
</evidence>
<dbReference type="GO" id="GO:0004799">
    <property type="term" value="F:thymidylate synthase activity"/>
    <property type="evidence" value="ECO:0007669"/>
    <property type="project" value="UniProtKB-EC"/>
</dbReference>
<keyword evidence="4" id="KW-0545">Nucleotide biosynthesis</keyword>
<dbReference type="EC" id="2.1.1.45" evidence="1"/>
<reference evidence="6 7" key="1">
    <citation type="journal article" date="2011" name="J. Microbiol.">
        <title>Bacillus kyonggiensis sp. nov., isolated from soil of a lettuce field.</title>
        <authorList>
            <person name="Dong K."/>
            <person name="Lee S."/>
        </authorList>
    </citation>
    <scope>NUCLEOTIDE SEQUENCE [LARGE SCALE GENOMIC DNA]</scope>
    <source>
        <strain evidence="6 7">NB22</strain>
    </source>
</reference>
<dbReference type="GO" id="GO:0032259">
    <property type="term" value="P:methylation"/>
    <property type="evidence" value="ECO:0007669"/>
    <property type="project" value="UniProtKB-KW"/>
</dbReference>
<dbReference type="Gene3D" id="3.30.572.10">
    <property type="entry name" value="Thymidylate synthase/dCMP hydroxymethylase domain"/>
    <property type="match status" value="1"/>
</dbReference>
<dbReference type="PANTHER" id="PTHR11548:SF9">
    <property type="entry name" value="THYMIDYLATE SYNTHASE"/>
    <property type="match status" value="1"/>
</dbReference>
<dbReference type="AlphaFoldDB" id="A0A4U1D9D5"/>
<dbReference type="Pfam" id="PF00303">
    <property type="entry name" value="Thymidylat_synt"/>
    <property type="match status" value="1"/>
</dbReference>
<proteinExistence type="predicted"/>
<dbReference type="CDD" id="cd00351">
    <property type="entry name" value="TS_Pyrimidine_HMase"/>
    <property type="match status" value="1"/>
</dbReference>
<evidence type="ECO:0000313" key="7">
    <source>
        <dbReference type="Proteomes" id="UP000307756"/>
    </source>
</evidence>
<dbReference type="SUPFAM" id="SSF55831">
    <property type="entry name" value="Thymidylate synthase/dCMP hydroxymethylase"/>
    <property type="match status" value="1"/>
</dbReference>
<dbReference type="PANTHER" id="PTHR11548">
    <property type="entry name" value="THYMIDYLATE SYNTHASE 1"/>
    <property type="match status" value="1"/>
</dbReference>
<dbReference type="OrthoDB" id="7182974at2"/>
<accession>A0A4U1D9D5</accession>
<dbReference type="InterPro" id="IPR023451">
    <property type="entry name" value="Thymidate_synth/dCMP_Mease_dom"/>
</dbReference>
<evidence type="ECO:0000256" key="3">
    <source>
        <dbReference type="ARBA" id="ARBA00022679"/>
    </source>
</evidence>
<dbReference type="RefSeq" id="WP_136829924.1">
    <property type="nucleotide sequence ID" value="NZ_SWBM01000001.1"/>
</dbReference>
<dbReference type="InterPro" id="IPR045097">
    <property type="entry name" value="Thymidate_synth/dCMP_Mease"/>
</dbReference>
<organism evidence="6 7">
    <name type="scientific">Robertmurraya kyonggiensis</name>
    <dbReference type="NCBI Taxonomy" id="1037680"/>
    <lineage>
        <taxon>Bacteria</taxon>
        <taxon>Bacillati</taxon>
        <taxon>Bacillota</taxon>
        <taxon>Bacilli</taxon>
        <taxon>Bacillales</taxon>
        <taxon>Bacillaceae</taxon>
        <taxon>Robertmurraya</taxon>
    </lineage>
</organism>
<dbReference type="PRINTS" id="PR00108">
    <property type="entry name" value="THYMDSNTHASE"/>
</dbReference>
<feature type="domain" description="Thymidylate synthase/dCMP hydroxymethylase" evidence="5">
    <location>
        <begin position="14"/>
        <end position="224"/>
    </location>
</feature>
<evidence type="ECO:0000256" key="1">
    <source>
        <dbReference type="ARBA" id="ARBA00011947"/>
    </source>
</evidence>
<name>A0A4U1D9D5_9BACI</name>
<evidence type="ECO:0000259" key="5">
    <source>
        <dbReference type="Pfam" id="PF00303"/>
    </source>
</evidence>
<protein>
    <recommendedName>
        <fullName evidence="1">thymidylate synthase</fullName>
        <ecNumber evidence="1">2.1.1.45</ecNumber>
    </recommendedName>
</protein>